<gene>
    <name evidence="11" type="ORF">DCAF_LOCUS8120</name>
</gene>
<dbReference type="PROSITE" id="PS00086">
    <property type="entry name" value="CYTOCHROME_P450"/>
    <property type="match status" value="1"/>
</dbReference>
<keyword evidence="5 10" id="KW-0479">Metal-binding</keyword>
<keyword evidence="6 10" id="KW-0560">Oxidoreductase</keyword>
<comment type="similarity">
    <text evidence="3 10">Belongs to the cytochrome P450 family.</text>
</comment>
<keyword evidence="12" id="KW-1185">Reference proteome</keyword>
<dbReference type="GO" id="GO:0004497">
    <property type="term" value="F:monooxygenase activity"/>
    <property type="evidence" value="ECO:0007669"/>
    <property type="project" value="UniProtKB-KW"/>
</dbReference>
<dbReference type="InterPro" id="IPR036396">
    <property type="entry name" value="Cyt_P450_sf"/>
</dbReference>
<comment type="caution">
    <text evidence="11">The sequence shown here is derived from an EMBL/GenBank/DDBJ whole genome shotgun (WGS) entry which is preliminary data.</text>
</comment>
<evidence type="ECO:0000256" key="9">
    <source>
        <dbReference type="ARBA" id="ARBA00023136"/>
    </source>
</evidence>
<dbReference type="Proteomes" id="UP001314170">
    <property type="component" value="Unassembled WGS sequence"/>
</dbReference>
<name>A0AAV1RBM4_9ROSI</name>
<dbReference type="GO" id="GO:0020037">
    <property type="term" value="F:heme binding"/>
    <property type="evidence" value="ECO:0007669"/>
    <property type="project" value="InterPro"/>
</dbReference>
<dbReference type="GO" id="GO:0005506">
    <property type="term" value="F:iron ion binding"/>
    <property type="evidence" value="ECO:0007669"/>
    <property type="project" value="InterPro"/>
</dbReference>
<dbReference type="InterPro" id="IPR017972">
    <property type="entry name" value="Cyt_P450_CS"/>
</dbReference>
<protein>
    <recommendedName>
        <fullName evidence="13">Cytochrome P450</fullName>
    </recommendedName>
</protein>
<comment type="cofactor">
    <cofactor evidence="1">
        <name>heme</name>
        <dbReference type="ChEBI" id="CHEBI:30413"/>
    </cofactor>
</comment>
<organism evidence="11 12">
    <name type="scientific">Dovyalis caffra</name>
    <dbReference type="NCBI Taxonomy" id="77055"/>
    <lineage>
        <taxon>Eukaryota</taxon>
        <taxon>Viridiplantae</taxon>
        <taxon>Streptophyta</taxon>
        <taxon>Embryophyta</taxon>
        <taxon>Tracheophyta</taxon>
        <taxon>Spermatophyta</taxon>
        <taxon>Magnoliopsida</taxon>
        <taxon>eudicotyledons</taxon>
        <taxon>Gunneridae</taxon>
        <taxon>Pentapetalae</taxon>
        <taxon>rosids</taxon>
        <taxon>fabids</taxon>
        <taxon>Malpighiales</taxon>
        <taxon>Salicaceae</taxon>
        <taxon>Flacourtieae</taxon>
        <taxon>Dovyalis</taxon>
    </lineage>
</organism>
<evidence type="ECO:0000313" key="11">
    <source>
        <dbReference type="EMBL" id="CAK7330755.1"/>
    </source>
</evidence>
<dbReference type="PANTHER" id="PTHR47943">
    <property type="entry name" value="CYTOCHROME P450 93A3-LIKE"/>
    <property type="match status" value="1"/>
</dbReference>
<evidence type="ECO:0000256" key="8">
    <source>
        <dbReference type="ARBA" id="ARBA00023033"/>
    </source>
</evidence>
<comment type="subcellular location">
    <subcellularLocation>
        <location evidence="2">Membrane</location>
    </subcellularLocation>
</comment>
<dbReference type="InterPro" id="IPR001128">
    <property type="entry name" value="Cyt_P450"/>
</dbReference>
<evidence type="ECO:0000256" key="2">
    <source>
        <dbReference type="ARBA" id="ARBA00004370"/>
    </source>
</evidence>
<reference evidence="11 12" key="1">
    <citation type="submission" date="2024-01" db="EMBL/GenBank/DDBJ databases">
        <authorList>
            <person name="Waweru B."/>
        </authorList>
    </citation>
    <scope>NUCLEOTIDE SEQUENCE [LARGE SCALE GENOMIC DNA]</scope>
</reference>
<evidence type="ECO:0008006" key="13">
    <source>
        <dbReference type="Google" id="ProtNLM"/>
    </source>
</evidence>
<proteinExistence type="inferred from homology"/>
<evidence type="ECO:0000256" key="4">
    <source>
        <dbReference type="ARBA" id="ARBA00022617"/>
    </source>
</evidence>
<keyword evidence="7 10" id="KW-0408">Iron</keyword>
<keyword evidence="9" id="KW-0472">Membrane</keyword>
<dbReference type="PANTHER" id="PTHR47943:SF8">
    <property type="entry name" value="CYTOCHROME P450"/>
    <property type="match status" value="1"/>
</dbReference>
<dbReference type="EMBL" id="CAWUPB010000913">
    <property type="protein sequence ID" value="CAK7330755.1"/>
    <property type="molecule type" value="Genomic_DNA"/>
</dbReference>
<evidence type="ECO:0000313" key="12">
    <source>
        <dbReference type="Proteomes" id="UP001314170"/>
    </source>
</evidence>
<evidence type="ECO:0000256" key="7">
    <source>
        <dbReference type="ARBA" id="ARBA00023004"/>
    </source>
</evidence>
<dbReference type="Pfam" id="PF00067">
    <property type="entry name" value="p450"/>
    <property type="match status" value="1"/>
</dbReference>
<dbReference type="SUPFAM" id="SSF48264">
    <property type="entry name" value="Cytochrome P450"/>
    <property type="match status" value="1"/>
</dbReference>
<dbReference type="GO" id="GO:0016705">
    <property type="term" value="F:oxidoreductase activity, acting on paired donors, with incorporation or reduction of molecular oxygen"/>
    <property type="evidence" value="ECO:0007669"/>
    <property type="project" value="InterPro"/>
</dbReference>
<sequence length="252" mass="28940">MKKLCLTELLGARQLERSRSVRREELVRFLRKVLEKAKKNEVADVSQDNDVEKCVDLVRESFQLVAKMTLANLLGPSRKIGIFCFRKQLLDVPRRFDELLERILEEHEERARRDGGDREDKDLMDIVLEVYHDKNAEVKISRVQMKSFFLRFLLVSSEEEADDKMGRKGQDFNFWSFGGGRRKCPGVNLAFSLINATVAAMVQCFDWKVDGNGDVAKVNMEVTSGVTMSMAHPLLCLPQVHFNPFDTPVKDN</sequence>
<dbReference type="Gene3D" id="1.10.630.10">
    <property type="entry name" value="Cytochrome P450"/>
    <property type="match status" value="2"/>
</dbReference>
<evidence type="ECO:0000256" key="1">
    <source>
        <dbReference type="ARBA" id="ARBA00001971"/>
    </source>
</evidence>
<keyword evidence="8 10" id="KW-0503">Monooxygenase</keyword>
<dbReference type="GO" id="GO:0016020">
    <property type="term" value="C:membrane"/>
    <property type="evidence" value="ECO:0007669"/>
    <property type="project" value="UniProtKB-SubCell"/>
</dbReference>
<keyword evidence="4 10" id="KW-0349">Heme</keyword>
<evidence type="ECO:0000256" key="3">
    <source>
        <dbReference type="ARBA" id="ARBA00010617"/>
    </source>
</evidence>
<evidence type="ECO:0000256" key="5">
    <source>
        <dbReference type="ARBA" id="ARBA00022723"/>
    </source>
</evidence>
<dbReference type="AlphaFoldDB" id="A0AAV1RBM4"/>
<evidence type="ECO:0000256" key="10">
    <source>
        <dbReference type="RuleBase" id="RU000461"/>
    </source>
</evidence>
<evidence type="ECO:0000256" key="6">
    <source>
        <dbReference type="ARBA" id="ARBA00023002"/>
    </source>
</evidence>
<accession>A0AAV1RBM4</accession>